<evidence type="ECO:0000256" key="1">
    <source>
        <dbReference type="ARBA" id="ARBA00022729"/>
    </source>
</evidence>
<comment type="caution">
    <text evidence="3">The sequence shown here is derived from an EMBL/GenBank/DDBJ whole genome shotgun (WGS) entry which is preliminary data.</text>
</comment>
<dbReference type="Proteomes" id="UP000245634">
    <property type="component" value="Unassembled WGS sequence"/>
</dbReference>
<dbReference type="Pfam" id="PF13517">
    <property type="entry name" value="FG-GAP_3"/>
    <property type="match status" value="2"/>
</dbReference>
<dbReference type="SUPFAM" id="SSF69318">
    <property type="entry name" value="Integrin alpha N-terminal domain"/>
    <property type="match status" value="1"/>
</dbReference>
<dbReference type="InterPro" id="IPR028994">
    <property type="entry name" value="Integrin_alpha_N"/>
</dbReference>
<evidence type="ECO:0000256" key="2">
    <source>
        <dbReference type="SAM" id="MobiDB-lite"/>
    </source>
</evidence>
<sequence length="1042" mass="114286">MKRKFLILTLILTLVGSVTVYSTVHSEVAQLQAMVLYEQGTTGYLDAYQDLKQSLVANLQTESVTMQEVARKDLSHYRVIYVDPSILQDSKRGAVVNQLTEYVRAGGCLFIEDGVREAFPAELLGAREFREVQSLPLELEFPVVRQNLRGMQAVVQDFHEQWKGFRDVVQGKPTAQQSKVESDAFRTSSANGGAGSTSKAVAAAGYGFGMVPSTAEPLVNSQGLALFTVNRVGAGSVFFANALLPNHRYGAGFDLQGKPYFNFTVATANFLLRNEFAAYAAKEQDGLVVKKVLGTYGRPAVAFQNHFEVASAVRDGAMEKYLELVKKYEEIPSYSLARSLYEWAHWTESVIYHLNTGTGSAPKYIGEEADSQYASGRHPLVESKYLTLNPLPEQRYLAEAVDLPNRAYPSVADVNGDQVPDLVAGSADGAVYVFQGRSAQVPWQLMKSVKLQTTAGRDISAGRDAAPVLCDLNKDGQVDLIVGNAEGEVVAYLNAGNMKFSSPRVLIPQSAGLREAAPDIGDVDHDGAADLVVGDAEGRVLLFKAIADTGSEGAISRPTGASAKGQANAVGAASQPDARVWVRFSKGIPIAGDVGKFAAPRLVDFDGDGQLDLVVGNDYGYLQKFRHTSTGWVDAGYVEGETYNPFGNKRLWSGHNAVPCYADLNGDGKPDLIVGQVEHGMATPIDSPAFPYRNELKRSLTAMQEAGIEIQPHLFFHNFKSAEQERTEIDLHRRAFAMYSLPWDHVGANQHTWRINQLDPAQTLFSQQAGGIAWNSGFKPANHPVTPSEGREYAWSVPFFLAQGEQTQPMLLFNPAPNPTAHAAVYPSIARHDLPVSVFQHVEYPVLQEAGRKELEQTAQFVDKFRTDNDYNFMTEEQMFRTFRTVLGSRVELVPASSGTQFNLRVTPPADAKWLGDYLKVLGVKVELGEKFAGQQVQTDADLYMRKGNDLYMGVWQKATFTIVPTAAAETPHLTRANVPIEVQTEGNRITLDVLGKALQQMKFYAPNGLQVDSAGWAVKQAGEQYVLTRYGDVTQLRVQYK</sequence>
<keyword evidence="1" id="KW-0732">Signal</keyword>
<dbReference type="PANTHER" id="PTHR44103:SF1">
    <property type="entry name" value="PROPROTEIN CONVERTASE P"/>
    <property type="match status" value="1"/>
</dbReference>
<evidence type="ECO:0000313" key="3">
    <source>
        <dbReference type="EMBL" id="PWK09647.1"/>
    </source>
</evidence>
<accession>A0A316D6P4</accession>
<name>A0A316D6P4_9BACL</name>
<dbReference type="AlphaFoldDB" id="A0A316D6P4"/>
<protein>
    <submittedName>
        <fullName evidence="3">VCBS repeat protein</fullName>
    </submittedName>
</protein>
<dbReference type="Gene3D" id="2.130.10.130">
    <property type="entry name" value="Integrin alpha, N-terminal"/>
    <property type="match status" value="2"/>
</dbReference>
<dbReference type="InterPro" id="IPR013517">
    <property type="entry name" value="FG-GAP"/>
</dbReference>
<organism evidence="3 4">
    <name type="scientific">Tumebacillus permanentifrigoris</name>
    <dbReference type="NCBI Taxonomy" id="378543"/>
    <lineage>
        <taxon>Bacteria</taxon>
        <taxon>Bacillati</taxon>
        <taxon>Bacillota</taxon>
        <taxon>Bacilli</taxon>
        <taxon>Bacillales</taxon>
        <taxon>Alicyclobacillaceae</taxon>
        <taxon>Tumebacillus</taxon>
    </lineage>
</organism>
<dbReference type="PANTHER" id="PTHR44103">
    <property type="entry name" value="PROPROTEIN CONVERTASE P"/>
    <property type="match status" value="1"/>
</dbReference>
<keyword evidence="4" id="KW-1185">Reference proteome</keyword>
<feature type="region of interest" description="Disordered" evidence="2">
    <location>
        <begin position="173"/>
        <end position="196"/>
    </location>
</feature>
<reference evidence="3 4" key="1">
    <citation type="submission" date="2018-05" db="EMBL/GenBank/DDBJ databases">
        <title>Genomic Encyclopedia of Type Strains, Phase IV (KMG-IV): sequencing the most valuable type-strain genomes for metagenomic binning, comparative biology and taxonomic classification.</title>
        <authorList>
            <person name="Goeker M."/>
        </authorList>
    </citation>
    <scope>NUCLEOTIDE SEQUENCE [LARGE SCALE GENOMIC DNA]</scope>
    <source>
        <strain evidence="3 4">DSM 18773</strain>
    </source>
</reference>
<gene>
    <name evidence="3" type="ORF">C7459_11381</name>
</gene>
<dbReference type="RefSeq" id="WP_170119488.1">
    <property type="nucleotide sequence ID" value="NZ_QGGL01000013.1"/>
</dbReference>
<dbReference type="EMBL" id="QGGL01000013">
    <property type="protein sequence ID" value="PWK09647.1"/>
    <property type="molecule type" value="Genomic_DNA"/>
</dbReference>
<evidence type="ECO:0000313" key="4">
    <source>
        <dbReference type="Proteomes" id="UP000245634"/>
    </source>
</evidence>
<proteinExistence type="predicted"/>